<reference evidence="1 2" key="1">
    <citation type="journal article" date="2022" name="bioRxiv">
        <title>The genome of the oomycete Peronosclerospora sorghi, a cosmopolitan pathogen of maize and sorghum, is inflated with dispersed pseudogenes.</title>
        <authorList>
            <person name="Fletcher K."/>
            <person name="Martin F."/>
            <person name="Isakeit T."/>
            <person name="Cavanaugh K."/>
            <person name="Magill C."/>
            <person name="Michelmore R."/>
        </authorList>
    </citation>
    <scope>NUCLEOTIDE SEQUENCE [LARGE SCALE GENOMIC DNA]</scope>
    <source>
        <strain evidence="1">P6</strain>
    </source>
</reference>
<accession>A0ACC0VJU4</accession>
<organism evidence="1 2">
    <name type="scientific">Peronosclerospora sorghi</name>
    <dbReference type="NCBI Taxonomy" id="230839"/>
    <lineage>
        <taxon>Eukaryota</taxon>
        <taxon>Sar</taxon>
        <taxon>Stramenopiles</taxon>
        <taxon>Oomycota</taxon>
        <taxon>Peronosporomycetes</taxon>
        <taxon>Peronosporales</taxon>
        <taxon>Peronosporaceae</taxon>
        <taxon>Peronosclerospora</taxon>
    </lineage>
</organism>
<evidence type="ECO:0000313" key="1">
    <source>
        <dbReference type="EMBL" id="KAI9906645.1"/>
    </source>
</evidence>
<proteinExistence type="predicted"/>
<evidence type="ECO:0000313" key="2">
    <source>
        <dbReference type="Proteomes" id="UP001163321"/>
    </source>
</evidence>
<gene>
    <name evidence="1" type="ORF">PsorP6_016265</name>
</gene>
<dbReference type="Proteomes" id="UP001163321">
    <property type="component" value="Chromosome 8"/>
</dbReference>
<dbReference type="EMBL" id="CM047587">
    <property type="protein sequence ID" value="KAI9906645.1"/>
    <property type="molecule type" value="Genomic_DNA"/>
</dbReference>
<protein>
    <submittedName>
        <fullName evidence="1">Uncharacterized protein</fullName>
    </submittedName>
</protein>
<comment type="caution">
    <text evidence="1">The sequence shown here is derived from an EMBL/GenBank/DDBJ whole genome shotgun (WGS) entry which is preliminary data.</text>
</comment>
<keyword evidence="2" id="KW-1185">Reference proteome</keyword>
<name>A0ACC0VJU4_9STRA</name>
<sequence length="374" mass="42591">MAADGGVLHPRMGVYVITIREKLGFEMDVTQIPVVDIGGLMSFPTDEDLDAALGDPAEEALHEIVKEIAAAARAWGFFYIGNHSVPKHDVDQFQAAMRSFFRLPTSVKSSIRRRATNARGYFNDELTKHRTDWKECLDFGSVEEDTSPGSGSHERLGEDANQWPEEKLVPGFRQVMRHYFGQMEHLSRRLLKVFAVALGAEPAFFDPFFDRDSSSFLRLNHYPVAPEPAMTMGVHHHTDAGALTILLQDDQVASLQVYHRDSQTWTLVPSRKDTFTINIGDMLQVWSNDKFIAPLHRVLAHSDADRFSAPFFYNPSYKTHVKPIVLTEGEEPKYRSLSWREFRLARFQGDYANRGKEIQIDDFRIHKPINVSIP</sequence>